<feature type="region of interest" description="Disordered" evidence="1">
    <location>
        <begin position="197"/>
        <end position="261"/>
    </location>
</feature>
<dbReference type="AlphaFoldDB" id="A0A550CSN9"/>
<gene>
    <name evidence="2" type="ORF">BD626DRAFT_479873</name>
</gene>
<feature type="region of interest" description="Disordered" evidence="1">
    <location>
        <begin position="56"/>
        <end position="87"/>
    </location>
</feature>
<dbReference type="Pfam" id="PF09428">
    <property type="entry name" value="DUF2011"/>
    <property type="match status" value="1"/>
</dbReference>
<feature type="compositionally biased region" description="Basic and acidic residues" evidence="1">
    <location>
        <begin position="249"/>
        <end position="261"/>
    </location>
</feature>
<evidence type="ECO:0000313" key="3">
    <source>
        <dbReference type="Proteomes" id="UP000320762"/>
    </source>
</evidence>
<dbReference type="EMBL" id="VDMD01000002">
    <property type="protein sequence ID" value="TRM67797.1"/>
    <property type="molecule type" value="Genomic_DNA"/>
</dbReference>
<reference evidence="2 3" key="1">
    <citation type="journal article" date="2019" name="New Phytol.">
        <title>Comparative genomics reveals unique wood-decay strategies and fruiting body development in the Schizophyllaceae.</title>
        <authorList>
            <person name="Almasi E."/>
            <person name="Sahu N."/>
            <person name="Krizsan K."/>
            <person name="Balint B."/>
            <person name="Kovacs G.M."/>
            <person name="Kiss B."/>
            <person name="Cseklye J."/>
            <person name="Drula E."/>
            <person name="Henrissat B."/>
            <person name="Nagy I."/>
            <person name="Chovatia M."/>
            <person name="Adam C."/>
            <person name="LaButti K."/>
            <person name="Lipzen A."/>
            <person name="Riley R."/>
            <person name="Grigoriev I.V."/>
            <person name="Nagy L.G."/>
        </authorList>
    </citation>
    <scope>NUCLEOTIDE SEQUENCE [LARGE SCALE GENOMIC DNA]</scope>
    <source>
        <strain evidence="2 3">NL-1724</strain>
    </source>
</reference>
<protein>
    <submittedName>
        <fullName evidence="2">Uncharacterized protein</fullName>
    </submittedName>
</protein>
<evidence type="ECO:0000256" key="1">
    <source>
        <dbReference type="SAM" id="MobiDB-lite"/>
    </source>
</evidence>
<dbReference type="Proteomes" id="UP000320762">
    <property type="component" value="Unassembled WGS sequence"/>
</dbReference>
<accession>A0A550CSN9</accession>
<proteinExistence type="predicted"/>
<sequence>MSTDYLHATEKASRHLIYAEDDEDSDVAEDNDDSALQEKLKRLLHENLSFSFTESPRLKKRQKVEDSAPTEQKDEQEFRLLSSHPPTAIVLDPKPITLTLDVREPQFEDTKEQAKERRRRARLVAVDYEHILAEAQDPPKEHPLLRRAPVTLRPVASSAFEDAGLALLRRPQRRRNTRPPVPEVLLNHLPYSDEIAPAEDAPKVRCPVVDAFSPPPERRRRTPRRRNKDKPSRPQPRFWSADGLSAGRYRRDTMKKAVYEP</sequence>
<name>A0A550CSN9_9AGAR</name>
<feature type="compositionally biased region" description="Basic and acidic residues" evidence="1">
    <location>
        <begin position="63"/>
        <end position="78"/>
    </location>
</feature>
<organism evidence="2 3">
    <name type="scientific">Schizophyllum amplum</name>
    <dbReference type="NCBI Taxonomy" id="97359"/>
    <lineage>
        <taxon>Eukaryota</taxon>
        <taxon>Fungi</taxon>
        <taxon>Dikarya</taxon>
        <taxon>Basidiomycota</taxon>
        <taxon>Agaricomycotina</taxon>
        <taxon>Agaricomycetes</taxon>
        <taxon>Agaricomycetidae</taxon>
        <taxon>Agaricales</taxon>
        <taxon>Schizophyllaceae</taxon>
        <taxon>Schizophyllum</taxon>
    </lineage>
</organism>
<feature type="compositionally biased region" description="Basic residues" evidence="1">
    <location>
        <begin position="218"/>
        <end position="228"/>
    </location>
</feature>
<dbReference type="OrthoDB" id="2973802at2759"/>
<keyword evidence="3" id="KW-1185">Reference proteome</keyword>
<comment type="caution">
    <text evidence="2">The sequence shown here is derived from an EMBL/GenBank/DDBJ whole genome shotgun (WGS) entry which is preliminary data.</text>
</comment>
<dbReference type="InterPro" id="IPR018555">
    <property type="entry name" value="C630.06c-like"/>
</dbReference>
<evidence type="ECO:0000313" key="2">
    <source>
        <dbReference type="EMBL" id="TRM67797.1"/>
    </source>
</evidence>